<keyword evidence="1" id="KW-1133">Transmembrane helix</keyword>
<feature type="transmembrane region" description="Helical" evidence="1">
    <location>
        <begin position="134"/>
        <end position="154"/>
    </location>
</feature>
<organism evidence="3 4">
    <name type="scientific">Nocardioides ginsengisegetis</name>
    <dbReference type="NCBI Taxonomy" id="661491"/>
    <lineage>
        <taxon>Bacteria</taxon>
        <taxon>Bacillati</taxon>
        <taxon>Actinomycetota</taxon>
        <taxon>Actinomycetes</taxon>
        <taxon>Propionibacteriales</taxon>
        <taxon>Nocardioidaceae</taxon>
        <taxon>Nocardioides</taxon>
    </lineage>
</organism>
<feature type="transmembrane region" description="Helical" evidence="1">
    <location>
        <begin position="6"/>
        <end position="27"/>
    </location>
</feature>
<keyword evidence="1" id="KW-0472">Membrane</keyword>
<gene>
    <name evidence="3" type="ORF">FB382_000564</name>
</gene>
<reference evidence="3 4" key="1">
    <citation type="submission" date="2020-07" db="EMBL/GenBank/DDBJ databases">
        <title>Sequencing the genomes of 1000 actinobacteria strains.</title>
        <authorList>
            <person name="Klenk H.-P."/>
        </authorList>
    </citation>
    <scope>NUCLEOTIDE SEQUENCE [LARGE SCALE GENOMIC DNA]</scope>
    <source>
        <strain evidence="3 4">DSM 21349</strain>
    </source>
</reference>
<protein>
    <recommendedName>
        <fullName evidence="2">DUF3592 domain-containing protein</fullName>
    </recommendedName>
</protein>
<evidence type="ECO:0000259" key="2">
    <source>
        <dbReference type="Pfam" id="PF12158"/>
    </source>
</evidence>
<keyword evidence="1" id="KW-0812">Transmembrane</keyword>
<accession>A0A7W3P8B4</accession>
<dbReference type="Pfam" id="PF12158">
    <property type="entry name" value="DUF3592"/>
    <property type="match status" value="1"/>
</dbReference>
<evidence type="ECO:0000313" key="4">
    <source>
        <dbReference type="Proteomes" id="UP000580910"/>
    </source>
</evidence>
<evidence type="ECO:0000313" key="3">
    <source>
        <dbReference type="EMBL" id="MBA8802273.1"/>
    </source>
</evidence>
<evidence type="ECO:0000256" key="1">
    <source>
        <dbReference type="SAM" id="Phobius"/>
    </source>
</evidence>
<dbReference type="AlphaFoldDB" id="A0A7W3P8B4"/>
<dbReference type="EMBL" id="JACGXA010000001">
    <property type="protein sequence ID" value="MBA8802273.1"/>
    <property type="molecule type" value="Genomic_DNA"/>
</dbReference>
<proteinExistence type="predicted"/>
<sequence length="156" mass="16545">MTLHPGPGYLTLAAAVVALVLGLGFVVRGFLQRRAATAFADRAVATTAVVTAVHPKDVAVAGEPLTIYFTEVRFTVDGQEIETDTITGIEPPTPRVDDEVTVRYDPRRPRRVELADVEGEAHGAGLTSFAIARVLLALALLLPAAWGVLTLVVFTG</sequence>
<feature type="domain" description="DUF3592" evidence="2">
    <location>
        <begin position="46"/>
        <end position="115"/>
    </location>
</feature>
<dbReference type="Proteomes" id="UP000580910">
    <property type="component" value="Unassembled WGS sequence"/>
</dbReference>
<dbReference type="InterPro" id="IPR021994">
    <property type="entry name" value="DUF3592"/>
</dbReference>
<comment type="caution">
    <text evidence="3">The sequence shown here is derived from an EMBL/GenBank/DDBJ whole genome shotgun (WGS) entry which is preliminary data.</text>
</comment>
<name>A0A7W3P8B4_9ACTN</name>
<dbReference type="RefSeq" id="WP_182536624.1">
    <property type="nucleotide sequence ID" value="NZ_JACGXA010000001.1"/>
</dbReference>
<keyword evidence="4" id="KW-1185">Reference proteome</keyword>